<name>A0ABX7PVW7_9BACT</name>
<dbReference type="Proteomes" id="UP000663088">
    <property type="component" value="Chromosome"/>
</dbReference>
<keyword evidence="8 16" id="KW-0472">Membrane</keyword>
<dbReference type="EC" id="2.4.99.28" evidence="14"/>
<dbReference type="PANTHER" id="PTHR30474">
    <property type="entry name" value="CELL CYCLE PROTEIN"/>
    <property type="match status" value="1"/>
</dbReference>
<keyword evidence="17" id="KW-0132">Cell division</keyword>
<evidence type="ECO:0000256" key="3">
    <source>
        <dbReference type="ARBA" id="ARBA00022679"/>
    </source>
</evidence>
<protein>
    <recommendedName>
        <fullName evidence="12">Probable peptidoglycan glycosyltransferase FtsW</fullName>
        <ecNumber evidence="14">2.4.99.28</ecNumber>
    </recommendedName>
    <alternativeName>
        <fullName evidence="13">Cell division protein FtsW</fullName>
    </alternativeName>
    <alternativeName>
        <fullName evidence="10">Cell wall polymerase</fullName>
    </alternativeName>
    <alternativeName>
        <fullName evidence="9">Peptidoglycan polymerase</fullName>
    </alternativeName>
</protein>
<feature type="transmembrane region" description="Helical" evidence="16">
    <location>
        <begin position="285"/>
        <end position="310"/>
    </location>
</feature>
<gene>
    <name evidence="17" type="ORF">EM20IM_01365</name>
</gene>
<evidence type="ECO:0000256" key="9">
    <source>
        <dbReference type="ARBA" id="ARBA00032370"/>
    </source>
</evidence>
<keyword evidence="6" id="KW-0573">Peptidoglycan synthesis</keyword>
<evidence type="ECO:0000256" key="5">
    <source>
        <dbReference type="ARBA" id="ARBA00022960"/>
    </source>
</evidence>
<dbReference type="PANTHER" id="PTHR30474:SF2">
    <property type="entry name" value="PEPTIDOGLYCAN GLYCOSYLTRANSFERASE FTSW-RELATED"/>
    <property type="match status" value="1"/>
</dbReference>
<keyword evidence="18" id="KW-1185">Reference proteome</keyword>
<dbReference type="RefSeq" id="WP_206847494.1">
    <property type="nucleotide sequence ID" value="NZ_CP065956.1"/>
</dbReference>
<evidence type="ECO:0000256" key="2">
    <source>
        <dbReference type="ARBA" id="ARBA00022676"/>
    </source>
</evidence>
<accession>A0ABX7PVW7</accession>
<comment type="catalytic activity">
    <reaction evidence="15">
        <text>[GlcNAc-(1-&gt;4)-Mur2Ac(oyl-L-Ala-gamma-D-Glu-L-Lys-D-Ala-D-Ala)](n)-di-trans,octa-cis-undecaprenyl diphosphate + beta-D-GlcNAc-(1-&gt;4)-Mur2Ac(oyl-L-Ala-gamma-D-Glu-L-Lys-D-Ala-D-Ala)-di-trans,octa-cis-undecaprenyl diphosphate = [GlcNAc-(1-&gt;4)-Mur2Ac(oyl-L-Ala-gamma-D-Glu-L-Lys-D-Ala-D-Ala)](n+1)-di-trans,octa-cis-undecaprenyl diphosphate + di-trans,octa-cis-undecaprenyl diphosphate + H(+)</text>
        <dbReference type="Rhea" id="RHEA:23708"/>
        <dbReference type="Rhea" id="RHEA-COMP:9602"/>
        <dbReference type="Rhea" id="RHEA-COMP:9603"/>
        <dbReference type="ChEBI" id="CHEBI:15378"/>
        <dbReference type="ChEBI" id="CHEBI:58405"/>
        <dbReference type="ChEBI" id="CHEBI:60033"/>
        <dbReference type="ChEBI" id="CHEBI:78435"/>
        <dbReference type="EC" id="2.4.99.28"/>
    </reaction>
</comment>
<dbReference type="InterPro" id="IPR001182">
    <property type="entry name" value="FtsW/RodA"/>
</dbReference>
<evidence type="ECO:0000256" key="15">
    <source>
        <dbReference type="ARBA" id="ARBA00049902"/>
    </source>
</evidence>
<feature type="transmembrane region" description="Helical" evidence="16">
    <location>
        <begin position="351"/>
        <end position="372"/>
    </location>
</feature>
<keyword evidence="7 16" id="KW-1133">Transmembrane helix</keyword>
<evidence type="ECO:0000256" key="13">
    <source>
        <dbReference type="ARBA" id="ARBA00041418"/>
    </source>
</evidence>
<comment type="subcellular location">
    <subcellularLocation>
        <location evidence="1">Membrane</location>
        <topology evidence="1">Multi-pass membrane protein</topology>
    </subcellularLocation>
</comment>
<evidence type="ECO:0000256" key="6">
    <source>
        <dbReference type="ARBA" id="ARBA00022984"/>
    </source>
</evidence>
<evidence type="ECO:0000256" key="11">
    <source>
        <dbReference type="ARBA" id="ARBA00038053"/>
    </source>
</evidence>
<feature type="transmembrane region" description="Helical" evidence="16">
    <location>
        <begin position="199"/>
        <end position="219"/>
    </location>
</feature>
<dbReference type="EMBL" id="CP065956">
    <property type="protein sequence ID" value="QSR87042.1"/>
    <property type="molecule type" value="Genomic_DNA"/>
</dbReference>
<evidence type="ECO:0000256" key="1">
    <source>
        <dbReference type="ARBA" id="ARBA00004141"/>
    </source>
</evidence>
<organism evidence="17 18">
    <name type="scientific">Candidatus Methylacidiphilum infernorum</name>
    <dbReference type="NCBI Taxonomy" id="511746"/>
    <lineage>
        <taxon>Bacteria</taxon>
        <taxon>Pseudomonadati</taxon>
        <taxon>Verrucomicrobiota</taxon>
        <taxon>Methylacidiphilae</taxon>
        <taxon>Methylacidiphilales</taxon>
        <taxon>Methylacidiphilaceae</taxon>
        <taxon>Methylacidiphilum (ex Ratnadevi et al. 2023)</taxon>
    </lineage>
</organism>
<evidence type="ECO:0000313" key="18">
    <source>
        <dbReference type="Proteomes" id="UP000663088"/>
    </source>
</evidence>
<evidence type="ECO:0000256" key="7">
    <source>
        <dbReference type="ARBA" id="ARBA00022989"/>
    </source>
</evidence>
<evidence type="ECO:0000256" key="14">
    <source>
        <dbReference type="ARBA" id="ARBA00044770"/>
    </source>
</evidence>
<keyword evidence="17" id="KW-0131">Cell cycle</keyword>
<keyword evidence="2" id="KW-0328">Glycosyltransferase</keyword>
<sequence>MHWLELDLFNQKTKKINQFSGFLLFGLTLTLLTVGIVALFSVSGKFILGKENLVSSLMFRQLLWISMGLILCFVFSFIDYHRLIDNSFLLLSCGFFLLLLCFVPGIGHKVHGSSRWISLGGLNFEPSEFSKIFLSLFLAHIIAKKKQGVFLYASPNLVAFVVVSLFICLLMISGDLGSAFLYLLLYVLYLYLDGYPLKFILPTLGSGIFVVLAVGLIMPERRSRLMAFFNMDQDIQGKSYQLWQSLIALGSGGMTGLGLGNSRQKMFYLPESTTDFIFPIIGEELGLVATLLIVGLYLAFVLTAGWISLFAPDKEGLMVGTALTSLIGMQTLFNLGVVTGLLPNKGFPLPFISYGGSNLLFCLISVGILLNIHRQRSFEFRIYVEQKGAQRSINL</sequence>
<comment type="similarity">
    <text evidence="11">Belongs to the SEDS family. FtsW subfamily.</text>
</comment>
<feature type="transmembrane region" description="Helical" evidence="16">
    <location>
        <begin position="21"/>
        <end position="42"/>
    </location>
</feature>
<feature type="transmembrane region" description="Helical" evidence="16">
    <location>
        <begin position="317"/>
        <end position="339"/>
    </location>
</feature>
<evidence type="ECO:0000256" key="10">
    <source>
        <dbReference type="ARBA" id="ARBA00033270"/>
    </source>
</evidence>
<feature type="transmembrane region" description="Helical" evidence="16">
    <location>
        <begin position="62"/>
        <end position="80"/>
    </location>
</feature>
<reference evidence="17 18" key="1">
    <citation type="submission" date="2020-12" db="EMBL/GenBank/DDBJ databases">
        <authorList>
            <person name="Awala S.I."/>
            <person name="Gwak J.-H."/>
            <person name="Kim S.-J."/>
            <person name="Rhee S.-K."/>
        </authorList>
    </citation>
    <scope>NUCLEOTIDE SEQUENCE [LARGE SCALE GENOMIC DNA]</scope>
    <source>
        <strain evidence="17 18">IT5</strain>
    </source>
</reference>
<feature type="transmembrane region" description="Helical" evidence="16">
    <location>
        <begin position="155"/>
        <end position="187"/>
    </location>
</feature>
<evidence type="ECO:0000256" key="8">
    <source>
        <dbReference type="ARBA" id="ARBA00023136"/>
    </source>
</evidence>
<evidence type="ECO:0000313" key="17">
    <source>
        <dbReference type="EMBL" id="QSR87042.1"/>
    </source>
</evidence>
<evidence type="ECO:0000256" key="16">
    <source>
        <dbReference type="SAM" id="Phobius"/>
    </source>
</evidence>
<feature type="transmembrane region" description="Helical" evidence="16">
    <location>
        <begin position="87"/>
        <end position="107"/>
    </location>
</feature>
<evidence type="ECO:0000256" key="12">
    <source>
        <dbReference type="ARBA" id="ARBA00041185"/>
    </source>
</evidence>
<keyword evidence="3" id="KW-0808">Transferase</keyword>
<dbReference type="Pfam" id="PF01098">
    <property type="entry name" value="FTSW_RODA_SPOVE"/>
    <property type="match status" value="1"/>
</dbReference>
<proteinExistence type="inferred from homology"/>
<keyword evidence="4 16" id="KW-0812">Transmembrane</keyword>
<keyword evidence="5" id="KW-0133">Cell shape</keyword>
<evidence type="ECO:0000256" key="4">
    <source>
        <dbReference type="ARBA" id="ARBA00022692"/>
    </source>
</evidence>
<feature type="transmembrane region" description="Helical" evidence="16">
    <location>
        <begin position="240"/>
        <end position="260"/>
    </location>
</feature>
<dbReference type="GO" id="GO:0051301">
    <property type="term" value="P:cell division"/>
    <property type="evidence" value="ECO:0007669"/>
    <property type="project" value="UniProtKB-KW"/>
</dbReference>